<dbReference type="PANTHER" id="PTHR33375">
    <property type="entry name" value="CHROMOSOME-PARTITIONING PROTEIN PARB-RELATED"/>
    <property type="match status" value="1"/>
</dbReference>
<name>A0A2T7FSU3_9RHOB</name>
<keyword evidence="4" id="KW-1185">Reference proteome</keyword>
<evidence type="ECO:0000313" key="3">
    <source>
        <dbReference type="EMBL" id="PVA05213.1"/>
    </source>
</evidence>
<evidence type="ECO:0000313" key="4">
    <source>
        <dbReference type="Proteomes" id="UP000244817"/>
    </source>
</evidence>
<dbReference type="EMBL" id="QCYG01000014">
    <property type="protein sequence ID" value="PVA05213.1"/>
    <property type="molecule type" value="Genomic_DNA"/>
</dbReference>
<accession>A0A2T7FSU3</accession>
<dbReference type="Gene3D" id="3.90.1530.30">
    <property type="match status" value="1"/>
</dbReference>
<dbReference type="InterPro" id="IPR036086">
    <property type="entry name" value="ParB/Sulfiredoxin_sf"/>
</dbReference>
<dbReference type="OrthoDB" id="7656008at2"/>
<proteinExistence type="predicted"/>
<organism evidence="3 4">
    <name type="scientific">Thalassorhabdomicrobium marinisediminis</name>
    <dbReference type="NCBI Taxonomy" id="2170577"/>
    <lineage>
        <taxon>Bacteria</taxon>
        <taxon>Pseudomonadati</taxon>
        <taxon>Pseudomonadota</taxon>
        <taxon>Alphaproteobacteria</taxon>
        <taxon>Rhodobacterales</taxon>
        <taxon>Paracoccaceae</taxon>
        <taxon>Thalassorhabdomicrobium</taxon>
    </lineage>
</organism>
<dbReference type="InterPro" id="IPR037972">
    <property type="entry name" value="RepB_N"/>
</dbReference>
<evidence type="ECO:0000259" key="2">
    <source>
        <dbReference type="Pfam" id="PF02195"/>
    </source>
</evidence>
<feature type="region of interest" description="Disordered" evidence="1">
    <location>
        <begin position="1"/>
        <end position="54"/>
    </location>
</feature>
<dbReference type="AlphaFoldDB" id="A0A2T7FSU3"/>
<reference evidence="3 4" key="1">
    <citation type="submission" date="2018-04" db="EMBL/GenBank/DDBJ databases">
        <title>Pelagivirga bohaiensis gen. nov., sp. nov., a bacterium isolated from the Bohai Sea.</title>
        <authorList>
            <person name="Ji X."/>
        </authorList>
    </citation>
    <scope>NUCLEOTIDE SEQUENCE [LARGE SCALE GENOMIC DNA]</scope>
    <source>
        <strain evidence="3 4">BH-SD16</strain>
    </source>
</reference>
<dbReference type="SUPFAM" id="SSF110849">
    <property type="entry name" value="ParB/Sulfiredoxin"/>
    <property type="match status" value="1"/>
</dbReference>
<dbReference type="CDD" id="cd16405">
    <property type="entry name" value="RepB_like_N"/>
    <property type="match status" value="1"/>
</dbReference>
<feature type="domain" description="ParB-like N-terminal" evidence="2">
    <location>
        <begin position="80"/>
        <end position="146"/>
    </location>
</feature>
<dbReference type="Pfam" id="PF02195">
    <property type="entry name" value="ParB_N"/>
    <property type="match status" value="1"/>
</dbReference>
<dbReference type="Proteomes" id="UP000244817">
    <property type="component" value="Unassembled WGS sequence"/>
</dbReference>
<sequence>MSTRNKFGFGPLDATTTPLKTNSKRNRSVGPMGAAVRETAGSLQDSTGALAEQRRKNAADAKAFASARESGLVLERVPLSEINANDLPRDRLDLESVAASDEMEELKASIRSRGQREPVELYRDSRGHFQIKKGWRRFTALSQLLAETGDTEAYGQIVARVEAEGADDRMARYVDMVEENVIREDLSFAEMAMVAISASRDGAIEGADPEDLVPRLYASLHKMKRSYIKSFVLLLKAYGPDLKFPKAIPRNLGVEVVRKGGGVPSNDLRRALKAAETPEAQNAALSAYASQSTEPTTPARKQPRSLQVGSLKVEARKGRITLSGKIDYRAYSDADLTKAIEAFAAALKNG</sequence>
<comment type="caution">
    <text evidence="3">The sequence shown here is derived from an EMBL/GenBank/DDBJ whole genome shotgun (WGS) entry which is preliminary data.</text>
</comment>
<evidence type="ECO:0000256" key="1">
    <source>
        <dbReference type="SAM" id="MobiDB-lite"/>
    </source>
</evidence>
<feature type="compositionally biased region" description="Polar residues" evidence="1">
    <location>
        <begin position="286"/>
        <end position="296"/>
    </location>
</feature>
<dbReference type="InterPro" id="IPR003115">
    <property type="entry name" value="ParB_N"/>
</dbReference>
<protein>
    <submittedName>
        <fullName evidence="3">Chromosome partitioning protein ParB</fullName>
    </submittedName>
</protein>
<dbReference type="GO" id="GO:0007059">
    <property type="term" value="P:chromosome segregation"/>
    <property type="evidence" value="ECO:0007669"/>
    <property type="project" value="TreeGrafter"/>
</dbReference>
<dbReference type="InterPro" id="IPR050336">
    <property type="entry name" value="Chromosome_partition/occlusion"/>
</dbReference>
<gene>
    <name evidence="3" type="ORF">DC363_16420</name>
</gene>
<feature type="region of interest" description="Disordered" evidence="1">
    <location>
        <begin position="286"/>
        <end position="307"/>
    </location>
</feature>
<dbReference type="GO" id="GO:0005694">
    <property type="term" value="C:chromosome"/>
    <property type="evidence" value="ECO:0007669"/>
    <property type="project" value="TreeGrafter"/>
</dbReference>
<dbReference type="RefSeq" id="WP_108642248.1">
    <property type="nucleotide sequence ID" value="NZ_QCYG01000014.1"/>
</dbReference>
<dbReference type="PANTHER" id="PTHR33375:SF1">
    <property type="entry name" value="CHROMOSOME-PARTITIONING PROTEIN PARB-RELATED"/>
    <property type="match status" value="1"/>
</dbReference>